<gene>
    <name evidence="9" type="ORF">N7468_007191</name>
</gene>
<dbReference type="PANTHER" id="PTHR45626:SF52">
    <property type="entry name" value="SINGLE-STRANDED DNA-DEPENDENT ATPASE (EUROFUNG)"/>
    <property type="match status" value="1"/>
</dbReference>
<dbReference type="PROSITE" id="PS51194">
    <property type="entry name" value="HELICASE_CTER"/>
    <property type="match status" value="1"/>
</dbReference>
<dbReference type="InterPro" id="IPR001841">
    <property type="entry name" value="Znf_RING"/>
</dbReference>
<keyword evidence="3" id="KW-0067">ATP-binding</keyword>
<feature type="domain" description="Helicase ATP-binding" evidence="7">
    <location>
        <begin position="522"/>
        <end position="712"/>
    </location>
</feature>
<feature type="compositionally biased region" description="Polar residues" evidence="5">
    <location>
        <begin position="68"/>
        <end position="84"/>
    </location>
</feature>
<dbReference type="GO" id="GO:0016787">
    <property type="term" value="F:hydrolase activity"/>
    <property type="evidence" value="ECO:0007669"/>
    <property type="project" value="UniProtKB-KW"/>
</dbReference>
<reference evidence="9" key="2">
    <citation type="journal article" date="2023" name="IMA Fungus">
        <title>Comparative genomic study of the Penicillium genus elucidates a diverse pangenome and 15 lateral gene transfer events.</title>
        <authorList>
            <person name="Petersen C."/>
            <person name="Sorensen T."/>
            <person name="Nielsen M.R."/>
            <person name="Sondergaard T.E."/>
            <person name="Sorensen J.L."/>
            <person name="Fitzpatrick D.A."/>
            <person name="Frisvad J.C."/>
            <person name="Nielsen K.L."/>
        </authorList>
    </citation>
    <scope>NUCLEOTIDE SEQUENCE</scope>
    <source>
        <strain evidence="9">IBT 19713</strain>
    </source>
</reference>
<dbReference type="RefSeq" id="XP_058329377.1">
    <property type="nucleotide sequence ID" value="XM_058476487.1"/>
</dbReference>
<feature type="compositionally biased region" description="Low complexity" evidence="5">
    <location>
        <begin position="105"/>
        <end position="124"/>
    </location>
</feature>
<dbReference type="Pfam" id="PF00176">
    <property type="entry name" value="SNF2-rel_dom"/>
    <property type="match status" value="1"/>
</dbReference>
<dbReference type="PROSITE" id="PS51192">
    <property type="entry name" value="HELICASE_ATP_BIND_1"/>
    <property type="match status" value="1"/>
</dbReference>
<dbReference type="Proteomes" id="UP001150941">
    <property type="component" value="Unassembled WGS sequence"/>
</dbReference>
<keyword evidence="10" id="KW-1185">Reference proteome</keyword>
<dbReference type="InterPro" id="IPR027417">
    <property type="entry name" value="P-loop_NTPase"/>
</dbReference>
<dbReference type="PANTHER" id="PTHR45626">
    <property type="entry name" value="TRANSCRIPTION TERMINATION FACTOR 2-RELATED"/>
    <property type="match status" value="1"/>
</dbReference>
<dbReference type="CDD" id="cd18008">
    <property type="entry name" value="DEXDc_SHPRH-like"/>
    <property type="match status" value="1"/>
</dbReference>
<dbReference type="EMBL" id="JAPQKS010000005">
    <property type="protein sequence ID" value="KAJ5225966.1"/>
    <property type="molecule type" value="Genomic_DNA"/>
</dbReference>
<dbReference type="GO" id="GO:0005524">
    <property type="term" value="F:ATP binding"/>
    <property type="evidence" value="ECO:0007669"/>
    <property type="project" value="UniProtKB-KW"/>
</dbReference>
<dbReference type="GO" id="GO:0008270">
    <property type="term" value="F:zinc ion binding"/>
    <property type="evidence" value="ECO:0007669"/>
    <property type="project" value="UniProtKB-KW"/>
</dbReference>
<evidence type="ECO:0000256" key="4">
    <source>
        <dbReference type="PROSITE-ProRule" id="PRU00175"/>
    </source>
</evidence>
<keyword evidence="1" id="KW-0547">Nucleotide-binding</keyword>
<feature type="compositionally biased region" description="Basic and acidic residues" evidence="5">
    <location>
        <begin position="127"/>
        <end position="168"/>
    </location>
</feature>
<evidence type="ECO:0000259" key="7">
    <source>
        <dbReference type="PROSITE" id="PS51192"/>
    </source>
</evidence>
<evidence type="ECO:0000256" key="1">
    <source>
        <dbReference type="ARBA" id="ARBA00022741"/>
    </source>
</evidence>
<keyword evidence="4" id="KW-0863">Zinc-finger</keyword>
<keyword evidence="4" id="KW-0479">Metal-binding</keyword>
<feature type="domain" description="RING-type" evidence="6">
    <location>
        <begin position="875"/>
        <end position="935"/>
    </location>
</feature>
<feature type="domain" description="Helicase C-terminal" evidence="8">
    <location>
        <begin position="979"/>
        <end position="1150"/>
    </location>
</feature>
<accession>A0A9W9TKB6</accession>
<evidence type="ECO:0000256" key="5">
    <source>
        <dbReference type="SAM" id="MobiDB-lite"/>
    </source>
</evidence>
<name>A0A9W9TKB6_9EURO</name>
<dbReference type="InterPro" id="IPR049730">
    <property type="entry name" value="SNF2/RAD54-like_C"/>
</dbReference>
<evidence type="ECO:0000313" key="9">
    <source>
        <dbReference type="EMBL" id="KAJ5225966.1"/>
    </source>
</evidence>
<evidence type="ECO:0000256" key="2">
    <source>
        <dbReference type="ARBA" id="ARBA00022801"/>
    </source>
</evidence>
<protein>
    <submittedName>
        <fullName evidence="9">Uncharacterized protein</fullName>
    </submittedName>
</protein>
<dbReference type="InterPro" id="IPR000330">
    <property type="entry name" value="SNF2_N"/>
</dbReference>
<dbReference type="OrthoDB" id="448448at2759"/>
<dbReference type="CDD" id="cd18793">
    <property type="entry name" value="SF2_C_SNF"/>
    <property type="match status" value="1"/>
</dbReference>
<feature type="region of interest" description="Disordered" evidence="5">
    <location>
        <begin position="1"/>
        <end position="199"/>
    </location>
</feature>
<dbReference type="PROSITE" id="PS50089">
    <property type="entry name" value="ZF_RING_2"/>
    <property type="match status" value="1"/>
</dbReference>
<proteinExistence type="predicted"/>
<dbReference type="SUPFAM" id="SSF52540">
    <property type="entry name" value="P-loop containing nucleoside triphosphate hydrolases"/>
    <property type="match status" value="2"/>
</dbReference>
<keyword evidence="4" id="KW-0862">Zinc</keyword>
<dbReference type="Gene3D" id="3.40.50.300">
    <property type="entry name" value="P-loop containing nucleotide triphosphate hydrolases"/>
    <property type="match status" value="1"/>
</dbReference>
<evidence type="ECO:0000259" key="8">
    <source>
        <dbReference type="PROSITE" id="PS51194"/>
    </source>
</evidence>
<evidence type="ECO:0000256" key="3">
    <source>
        <dbReference type="ARBA" id="ARBA00022840"/>
    </source>
</evidence>
<evidence type="ECO:0000259" key="6">
    <source>
        <dbReference type="PROSITE" id="PS50089"/>
    </source>
</evidence>
<dbReference type="InterPro" id="IPR001650">
    <property type="entry name" value="Helicase_C-like"/>
</dbReference>
<reference evidence="9" key="1">
    <citation type="submission" date="2022-11" db="EMBL/GenBank/DDBJ databases">
        <authorList>
            <person name="Petersen C."/>
        </authorList>
    </citation>
    <scope>NUCLEOTIDE SEQUENCE</scope>
    <source>
        <strain evidence="9">IBT 19713</strain>
    </source>
</reference>
<dbReference type="SMART" id="SM00487">
    <property type="entry name" value="DEXDc"/>
    <property type="match status" value="1"/>
</dbReference>
<comment type="caution">
    <text evidence="9">The sequence shown here is derived from an EMBL/GenBank/DDBJ whole genome shotgun (WGS) entry which is preliminary data.</text>
</comment>
<dbReference type="GO" id="GO:0008094">
    <property type="term" value="F:ATP-dependent activity, acting on DNA"/>
    <property type="evidence" value="ECO:0007669"/>
    <property type="project" value="TreeGrafter"/>
</dbReference>
<dbReference type="InterPro" id="IPR050628">
    <property type="entry name" value="SNF2_RAD54_helicase_TF"/>
</dbReference>
<sequence>MASNPAMLLDPKSFKKRQKSGIDTLSLSPSPPIMQDSQGTQINLAMDIDQDLSLSKTGEPMDPENKDTSSSLTPRTGQPSHNSSPAPPIAPQGTTSIVVPRKNVPNAPSSNSSSSKTSSPALNSIPKPEHNLAVRFVPLREDDSESDAKRSHHELSDGEDNGRPRNLIEDMYGVEQRSQNPAKKIKVQEEEKSKPVPADQPVVISGASEIGKFMKDGQTAPSVGSSVVDLTAERTTVPEDEDDDIQVTGSNDLSNQRVCFGKIENATVNAFLVPRPSLHATEIFPDQWSPMKVSLYRQPKKNDIRIDVLDPHNTVFGAVDTKTARALCPWLDEPCIPFDVVARLDMRRKTADEIPGRPISALYRVSLTVYGLRKHAESLGKFLGQFNVWLGTPPLVESGVPVFNPHAEKRKAIIAAEVAARNNGRERPAPRYEARTAEEITDSVTKMLNQLVSAEFPAMEPPVSVKTPLLPHQKQALWFMTEKEKPRKFGPTEAENNSLWRIAHDKSGRKQYKEIITGMVMDQEPPQVYGGLLADMMGLGKTLSILSLIVSSLDQAAEWVKSPPPSGLIRRVPGIKNAKTTLLIVPLSTVSNWVGQIKEHLDPGVTSFYVFHGASRTQDRDVLASYDIVITTYSTILSEVSGRGTKRGPSPLTKMNLFRIVLDEAHAIREQNAQQTKAVLSLHAQRRWSVTGTPVQNRLEDLISVTKFLRLFPYNERSHFAQYILSRFKSGDASVLASLRVLVDSFTLRRVKDKIDLPPRDDQIVTLEFTPKEYQLHEFFRGESNSLMQVIAGENGKKMGGRMYHHVLKAMMILRQVSAHGKELLDIEERERIKGLSAQDAIDLDENGTEETTAAIDRKAYSMFLLMQDSSGDICSKCSKVLQEPMTASGEVDGNAPMAIFLPCYDILCPECFSGWNTPANSINNTSEVQCPACEGWITMTFSIITPSGLDTFISDQQQNRKHIKKFGDYEGPHTKTTALINYLLATAEESQPLVEAGEPPIKSVIFSAWTSHLDLIEIALRNNNLRSFTRLDGTMSLASRAKALEKFAQDDSVTILLATIGAGGVGLNLTSASQVFIMEPQYNPAAVAQAVDRVHRLGQKRPVRTIQFVMKRSIEEKILELAKRKQQLADMSMNRGKMDKQEVQEQRMQEYRSLFK</sequence>
<dbReference type="GO" id="GO:0005634">
    <property type="term" value="C:nucleus"/>
    <property type="evidence" value="ECO:0007669"/>
    <property type="project" value="TreeGrafter"/>
</dbReference>
<dbReference type="GeneID" id="83203790"/>
<keyword evidence="2" id="KW-0378">Hydrolase</keyword>
<dbReference type="GO" id="GO:0006281">
    <property type="term" value="P:DNA repair"/>
    <property type="evidence" value="ECO:0007669"/>
    <property type="project" value="TreeGrafter"/>
</dbReference>
<dbReference type="InterPro" id="IPR038718">
    <property type="entry name" value="SNF2-like_sf"/>
</dbReference>
<dbReference type="Gene3D" id="3.40.50.10810">
    <property type="entry name" value="Tandem AAA-ATPase domain"/>
    <property type="match status" value="1"/>
</dbReference>
<organism evidence="9 10">
    <name type="scientific">Penicillium chermesinum</name>
    <dbReference type="NCBI Taxonomy" id="63820"/>
    <lineage>
        <taxon>Eukaryota</taxon>
        <taxon>Fungi</taxon>
        <taxon>Dikarya</taxon>
        <taxon>Ascomycota</taxon>
        <taxon>Pezizomycotina</taxon>
        <taxon>Eurotiomycetes</taxon>
        <taxon>Eurotiomycetidae</taxon>
        <taxon>Eurotiales</taxon>
        <taxon>Aspergillaceae</taxon>
        <taxon>Penicillium</taxon>
    </lineage>
</organism>
<dbReference type="InterPro" id="IPR014001">
    <property type="entry name" value="Helicase_ATP-bd"/>
</dbReference>
<evidence type="ECO:0000313" key="10">
    <source>
        <dbReference type="Proteomes" id="UP001150941"/>
    </source>
</evidence>
<dbReference type="SMART" id="SM00490">
    <property type="entry name" value="HELICc"/>
    <property type="match status" value="1"/>
</dbReference>
<dbReference type="AlphaFoldDB" id="A0A9W9TKB6"/>
<dbReference type="Pfam" id="PF00271">
    <property type="entry name" value="Helicase_C"/>
    <property type="match status" value="1"/>
</dbReference>